<proteinExistence type="predicted"/>
<evidence type="ECO:0000313" key="2">
    <source>
        <dbReference type="Proteomes" id="UP001151478"/>
    </source>
</evidence>
<name>A0ABT5S7E1_9FLAO</name>
<comment type="caution">
    <text evidence="1">The sequence shown here is derived from an EMBL/GenBank/DDBJ whole genome shotgun (WGS) entry which is preliminary data.</text>
</comment>
<evidence type="ECO:0000313" key="1">
    <source>
        <dbReference type="EMBL" id="MDD7914019.1"/>
    </source>
</evidence>
<accession>A0ABT5S7E1</accession>
<dbReference type="RefSeq" id="WP_265724690.1">
    <property type="nucleotide sequence ID" value="NZ_JAOSLC020000003.1"/>
</dbReference>
<sequence>MNNTLLTTNEKSVLSALNKEHLTSFQILNKVENISMILSLYTIIDKLKIKGALKSYMKENKKYHYAA</sequence>
<gene>
    <name evidence="1" type="ORF">N5A56_006090</name>
</gene>
<reference evidence="1" key="1">
    <citation type="submission" date="2023-02" db="EMBL/GenBank/DDBJ databases">
        <title>Polaribacter ponticola sp. nov., isolated from seawater.</title>
        <authorList>
            <person name="Baek J.H."/>
            <person name="Kim J.M."/>
            <person name="Choi D.G."/>
            <person name="Jeon C.O."/>
        </authorList>
    </citation>
    <scope>NUCLEOTIDE SEQUENCE</scope>
    <source>
        <strain evidence="1">MSW5</strain>
    </source>
</reference>
<protein>
    <submittedName>
        <fullName evidence="1">Uncharacterized protein</fullName>
    </submittedName>
</protein>
<dbReference type="Proteomes" id="UP001151478">
    <property type="component" value="Unassembled WGS sequence"/>
</dbReference>
<organism evidence="1 2">
    <name type="scientific">Polaribacter ponticola</name>
    <dbReference type="NCBI Taxonomy" id="2978475"/>
    <lineage>
        <taxon>Bacteria</taxon>
        <taxon>Pseudomonadati</taxon>
        <taxon>Bacteroidota</taxon>
        <taxon>Flavobacteriia</taxon>
        <taxon>Flavobacteriales</taxon>
        <taxon>Flavobacteriaceae</taxon>
    </lineage>
</organism>
<keyword evidence="2" id="KW-1185">Reference proteome</keyword>
<dbReference type="EMBL" id="JAOSLC020000003">
    <property type="protein sequence ID" value="MDD7914019.1"/>
    <property type="molecule type" value="Genomic_DNA"/>
</dbReference>